<name>A0A819XQW7_9BILA</name>
<accession>A0A819XQW7</accession>
<evidence type="ECO:0000313" key="5">
    <source>
        <dbReference type="Proteomes" id="UP000663873"/>
    </source>
</evidence>
<evidence type="ECO:0000256" key="1">
    <source>
        <dbReference type="ARBA" id="ARBA00023242"/>
    </source>
</evidence>
<evidence type="ECO:0000313" key="4">
    <source>
        <dbReference type="EMBL" id="CAF4146177.1"/>
    </source>
</evidence>
<comment type="caution">
    <text evidence="4">The sequence shown here is derived from an EMBL/GenBank/DDBJ whole genome shotgun (WGS) entry which is preliminary data.</text>
</comment>
<sequence length="220" mass="24470">MAAQRLLTDTNGPYYGSAGGNFSSANGSDGNINIYCSTFSNETSPTPPSTSASHHLQSHLGSANESSSAANHANSVSVDNQLKQQKDMIYSHPLFPLLALIFEKCELATCTPRDPGGPGDVCSSESFNDDVAEFTKQIKKYSHPPESKSDHHHHHHHLIKNEENVKGIEQVSFCLVQWCKWEKELEGVIKMSLAFHVKTTQEMRMMRRGQKAYHLIFVQI</sequence>
<dbReference type="AlphaFoldDB" id="A0A819XQW7"/>
<dbReference type="Pfam" id="PF16493">
    <property type="entry name" value="Meis_PKNOX_N"/>
    <property type="match status" value="1"/>
</dbReference>
<reference evidence="4" key="1">
    <citation type="submission" date="2021-02" db="EMBL/GenBank/DDBJ databases">
        <authorList>
            <person name="Nowell W R."/>
        </authorList>
    </citation>
    <scope>NUCLEOTIDE SEQUENCE</scope>
</reference>
<evidence type="ECO:0000259" key="3">
    <source>
        <dbReference type="Pfam" id="PF16493"/>
    </source>
</evidence>
<feature type="compositionally biased region" description="Low complexity" evidence="2">
    <location>
        <begin position="62"/>
        <end position="75"/>
    </location>
</feature>
<organism evidence="4 5">
    <name type="scientific">Rotaria socialis</name>
    <dbReference type="NCBI Taxonomy" id="392032"/>
    <lineage>
        <taxon>Eukaryota</taxon>
        <taxon>Metazoa</taxon>
        <taxon>Spiralia</taxon>
        <taxon>Gnathifera</taxon>
        <taxon>Rotifera</taxon>
        <taxon>Eurotatoria</taxon>
        <taxon>Bdelloidea</taxon>
        <taxon>Philodinida</taxon>
        <taxon>Philodinidae</taxon>
        <taxon>Rotaria</taxon>
    </lineage>
</organism>
<feature type="region of interest" description="Disordered" evidence="2">
    <location>
        <begin position="43"/>
        <end position="75"/>
    </location>
</feature>
<keyword evidence="1" id="KW-0539">Nucleus</keyword>
<proteinExistence type="predicted"/>
<keyword evidence="5" id="KW-1185">Reference proteome</keyword>
<dbReference type="EMBL" id="CAJOBP010000233">
    <property type="protein sequence ID" value="CAF4146177.1"/>
    <property type="molecule type" value="Genomic_DNA"/>
</dbReference>
<gene>
    <name evidence="4" type="ORF">UJA718_LOCUS3192</name>
</gene>
<protein>
    <recommendedName>
        <fullName evidence="3">MEIS N-terminal domain-containing protein</fullName>
    </recommendedName>
</protein>
<dbReference type="InterPro" id="IPR032453">
    <property type="entry name" value="PKNOX/Meis_N"/>
</dbReference>
<feature type="compositionally biased region" description="Polar residues" evidence="2">
    <location>
        <begin position="52"/>
        <end position="61"/>
    </location>
</feature>
<evidence type="ECO:0000256" key="2">
    <source>
        <dbReference type="SAM" id="MobiDB-lite"/>
    </source>
</evidence>
<feature type="domain" description="MEIS N-terminal" evidence="3">
    <location>
        <begin position="82"/>
        <end position="148"/>
    </location>
</feature>
<dbReference type="Proteomes" id="UP000663873">
    <property type="component" value="Unassembled WGS sequence"/>
</dbReference>